<accession>A0AAD2GXN2</accession>
<reference evidence="1" key="1">
    <citation type="submission" date="2023-11" db="EMBL/GenBank/DDBJ databases">
        <authorList>
            <person name="De Vega J J."/>
            <person name="De Vega J J."/>
        </authorList>
    </citation>
    <scope>NUCLEOTIDE SEQUENCE</scope>
</reference>
<evidence type="ECO:0000313" key="1">
    <source>
        <dbReference type="EMBL" id="CAK5265828.1"/>
    </source>
</evidence>
<evidence type="ECO:0000313" key="2">
    <source>
        <dbReference type="Proteomes" id="UP001295794"/>
    </source>
</evidence>
<keyword evidence="2" id="KW-1185">Reference proteome</keyword>
<gene>
    <name evidence="1" type="ORF">MYCIT1_LOCUS7127</name>
</gene>
<sequence>MILGGTAGAMGGAGGVGGGTDARTGCSGSSTDSPDAPAARARRAWARVRIAKISFSRLARRSSSDRTNLAAGLDWEDAGYDDDSLCHSLIRALRLTPGILRGTNAPWAAADVMVTTTINALITFSSGCRWAGWQRARIWTTWLLLLR</sequence>
<comment type="caution">
    <text evidence="1">The sequence shown here is derived from an EMBL/GenBank/DDBJ whole genome shotgun (WGS) entry which is preliminary data.</text>
</comment>
<dbReference type="EMBL" id="CAVNYO010000102">
    <property type="protein sequence ID" value="CAK5265828.1"/>
    <property type="molecule type" value="Genomic_DNA"/>
</dbReference>
<organism evidence="1 2">
    <name type="scientific">Mycena citricolor</name>
    <dbReference type="NCBI Taxonomy" id="2018698"/>
    <lineage>
        <taxon>Eukaryota</taxon>
        <taxon>Fungi</taxon>
        <taxon>Dikarya</taxon>
        <taxon>Basidiomycota</taxon>
        <taxon>Agaricomycotina</taxon>
        <taxon>Agaricomycetes</taxon>
        <taxon>Agaricomycetidae</taxon>
        <taxon>Agaricales</taxon>
        <taxon>Marasmiineae</taxon>
        <taxon>Mycenaceae</taxon>
        <taxon>Mycena</taxon>
    </lineage>
</organism>
<name>A0AAD2GXN2_9AGAR</name>
<dbReference type="Proteomes" id="UP001295794">
    <property type="component" value="Unassembled WGS sequence"/>
</dbReference>
<proteinExistence type="predicted"/>
<protein>
    <submittedName>
        <fullName evidence="1">Uncharacterized protein</fullName>
    </submittedName>
</protein>
<dbReference type="AlphaFoldDB" id="A0AAD2GXN2"/>